<comment type="similarity">
    <text evidence="5">Belongs to the SAT4 family.</text>
</comment>
<dbReference type="GO" id="GO:0016020">
    <property type="term" value="C:membrane"/>
    <property type="evidence" value="ECO:0007669"/>
    <property type="project" value="UniProtKB-SubCell"/>
</dbReference>
<keyword evidence="4 6" id="KW-0472">Membrane</keyword>
<protein>
    <recommendedName>
        <fullName evidence="7">Rhodopsin domain-containing protein</fullName>
    </recommendedName>
</protein>
<evidence type="ECO:0000313" key="8">
    <source>
        <dbReference type="EMBL" id="RPB07725.1"/>
    </source>
</evidence>
<keyword evidence="3 6" id="KW-1133">Transmembrane helix</keyword>
<comment type="subcellular location">
    <subcellularLocation>
        <location evidence="1">Membrane</location>
        <topology evidence="1">Multi-pass membrane protein</topology>
    </subcellularLocation>
</comment>
<feature type="transmembrane region" description="Helical" evidence="6">
    <location>
        <begin position="60"/>
        <end position="80"/>
    </location>
</feature>
<feature type="domain" description="Rhodopsin" evidence="7">
    <location>
        <begin position="48"/>
        <end position="288"/>
    </location>
</feature>
<dbReference type="EMBL" id="ML119176">
    <property type="protein sequence ID" value="RPB07725.1"/>
    <property type="molecule type" value="Genomic_DNA"/>
</dbReference>
<organism evidence="8 9">
    <name type="scientific">Morchella conica CCBAS932</name>
    <dbReference type="NCBI Taxonomy" id="1392247"/>
    <lineage>
        <taxon>Eukaryota</taxon>
        <taxon>Fungi</taxon>
        <taxon>Dikarya</taxon>
        <taxon>Ascomycota</taxon>
        <taxon>Pezizomycotina</taxon>
        <taxon>Pezizomycetes</taxon>
        <taxon>Pezizales</taxon>
        <taxon>Morchellaceae</taxon>
        <taxon>Morchella</taxon>
    </lineage>
</organism>
<accession>A0A3N4KPM6</accession>
<gene>
    <name evidence="8" type="ORF">P167DRAFT_609250</name>
</gene>
<evidence type="ECO:0000313" key="9">
    <source>
        <dbReference type="Proteomes" id="UP000277580"/>
    </source>
</evidence>
<feature type="transmembrane region" description="Helical" evidence="6">
    <location>
        <begin position="225"/>
        <end position="245"/>
    </location>
</feature>
<name>A0A3N4KPM6_9PEZI</name>
<dbReference type="InParanoid" id="A0A3N4KPM6"/>
<dbReference type="Pfam" id="PF20684">
    <property type="entry name" value="Fung_rhodopsin"/>
    <property type="match status" value="1"/>
</dbReference>
<evidence type="ECO:0000259" key="7">
    <source>
        <dbReference type="Pfam" id="PF20684"/>
    </source>
</evidence>
<reference evidence="8 9" key="1">
    <citation type="journal article" date="2018" name="Nat. Ecol. Evol.">
        <title>Pezizomycetes genomes reveal the molecular basis of ectomycorrhizal truffle lifestyle.</title>
        <authorList>
            <person name="Murat C."/>
            <person name="Payen T."/>
            <person name="Noel B."/>
            <person name="Kuo A."/>
            <person name="Morin E."/>
            <person name="Chen J."/>
            <person name="Kohler A."/>
            <person name="Krizsan K."/>
            <person name="Balestrini R."/>
            <person name="Da Silva C."/>
            <person name="Montanini B."/>
            <person name="Hainaut M."/>
            <person name="Levati E."/>
            <person name="Barry K.W."/>
            <person name="Belfiori B."/>
            <person name="Cichocki N."/>
            <person name="Clum A."/>
            <person name="Dockter R.B."/>
            <person name="Fauchery L."/>
            <person name="Guy J."/>
            <person name="Iotti M."/>
            <person name="Le Tacon F."/>
            <person name="Lindquist E.A."/>
            <person name="Lipzen A."/>
            <person name="Malagnac F."/>
            <person name="Mello A."/>
            <person name="Molinier V."/>
            <person name="Miyauchi S."/>
            <person name="Poulain J."/>
            <person name="Riccioni C."/>
            <person name="Rubini A."/>
            <person name="Sitrit Y."/>
            <person name="Splivallo R."/>
            <person name="Traeger S."/>
            <person name="Wang M."/>
            <person name="Zifcakova L."/>
            <person name="Wipf D."/>
            <person name="Zambonelli A."/>
            <person name="Paolocci F."/>
            <person name="Nowrousian M."/>
            <person name="Ottonello S."/>
            <person name="Baldrian P."/>
            <person name="Spatafora J.W."/>
            <person name="Henrissat B."/>
            <person name="Nagy L.G."/>
            <person name="Aury J.M."/>
            <person name="Wincker P."/>
            <person name="Grigoriev I.V."/>
            <person name="Bonfante P."/>
            <person name="Martin F.M."/>
        </authorList>
    </citation>
    <scope>NUCLEOTIDE SEQUENCE [LARGE SCALE GENOMIC DNA]</scope>
    <source>
        <strain evidence="8 9">CCBAS932</strain>
    </source>
</reference>
<keyword evidence="9" id="KW-1185">Reference proteome</keyword>
<evidence type="ECO:0000256" key="4">
    <source>
        <dbReference type="ARBA" id="ARBA00023136"/>
    </source>
</evidence>
<proteinExistence type="inferred from homology"/>
<feature type="transmembrane region" description="Helical" evidence="6">
    <location>
        <begin position="142"/>
        <end position="163"/>
    </location>
</feature>
<sequence length="391" mass="43627">MVAISTMPVTRPQQFVLVPRYEGPADRSYITRNCNITLIAVSSAVVIARIYTRKYISNSLGLDDLAAFVALIFAVTTASLELDAINFGMGRQIDEVDPADLEKFFMTLPIFQLVTFNAVYFVRLSGVLFIRRLISGVKASMGVWVATGILTVQHFIFFFVFLLQCQPVRALWLHDLPKKCMSREAEAHLMYTHSGLGIGIDVALFAVPMIFVWKHIWNHKMRFRIALLLSVGSFVVVAGIIRLSIITTVDMGTNTTWNITFAALWTQLEIHTGLIMLCFPSLNPVFRRVKQRITGATMTTSFSGAGQKGTYPKPGPSVELYTMGQSSERRNKIVRDSTVDNESQERIVQPNVIHKSTNIEISVENMAGGSMEDTRIKDGASAVSYEREGKI</sequence>
<dbReference type="Proteomes" id="UP000277580">
    <property type="component" value="Unassembled WGS sequence"/>
</dbReference>
<dbReference type="InterPro" id="IPR052337">
    <property type="entry name" value="SAT4-like"/>
</dbReference>
<feature type="transmembrane region" description="Helical" evidence="6">
    <location>
        <begin position="257"/>
        <end position="282"/>
    </location>
</feature>
<evidence type="ECO:0000256" key="6">
    <source>
        <dbReference type="SAM" id="Phobius"/>
    </source>
</evidence>
<dbReference type="AlphaFoldDB" id="A0A3N4KPM6"/>
<dbReference type="InterPro" id="IPR049326">
    <property type="entry name" value="Rhodopsin_dom_fungi"/>
</dbReference>
<feature type="transmembrane region" description="Helical" evidence="6">
    <location>
        <begin position="29"/>
        <end position="48"/>
    </location>
</feature>
<dbReference type="PANTHER" id="PTHR33048">
    <property type="entry name" value="PTH11-LIKE INTEGRAL MEMBRANE PROTEIN (AFU_ORTHOLOGUE AFUA_5G11245)"/>
    <property type="match status" value="1"/>
</dbReference>
<evidence type="ECO:0000256" key="3">
    <source>
        <dbReference type="ARBA" id="ARBA00022989"/>
    </source>
</evidence>
<keyword evidence="2 6" id="KW-0812">Transmembrane</keyword>
<feature type="transmembrane region" description="Helical" evidence="6">
    <location>
        <begin position="110"/>
        <end position="130"/>
    </location>
</feature>
<dbReference type="OrthoDB" id="5413793at2759"/>
<evidence type="ECO:0000256" key="1">
    <source>
        <dbReference type="ARBA" id="ARBA00004141"/>
    </source>
</evidence>
<evidence type="ECO:0000256" key="5">
    <source>
        <dbReference type="ARBA" id="ARBA00038359"/>
    </source>
</evidence>
<evidence type="ECO:0000256" key="2">
    <source>
        <dbReference type="ARBA" id="ARBA00022692"/>
    </source>
</evidence>
<dbReference type="PANTHER" id="PTHR33048:SF47">
    <property type="entry name" value="INTEGRAL MEMBRANE PROTEIN-RELATED"/>
    <property type="match status" value="1"/>
</dbReference>
<feature type="transmembrane region" description="Helical" evidence="6">
    <location>
        <begin position="191"/>
        <end position="213"/>
    </location>
</feature>